<reference evidence="2 3" key="1">
    <citation type="submission" date="2016-11" db="EMBL/GenBank/DDBJ databases">
        <authorList>
            <person name="Jaros S."/>
            <person name="Januszkiewicz K."/>
            <person name="Wedrychowicz H."/>
        </authorList>
    </citation>
    <scope>NUCLEOTIDE SEQUENCE [LARGE SCALE GENOMIC DNA]</scope>
    <source>
        <strain evidence="2 3">DSM 8605</strain>
    </source>
</reference>
<organism evidence="2 3">
    <name type="scientific">Clostridium grantii DSM 8605</name>
    <dbReference type="NCBI Taxonomy" id="1121316"/>
    <lineage>
        <taxon>Bacteria</taxon>
        <taxon>Bacillati</taxon>
        <taxon>Bacillota</taxon>
        <taxon>Clostridia</taxon>
        <taxon>Eubacteriales</taxon>
        <taxon>Clostridiaceae</taxon>
        <taxon>Clostridium</taxon>
    </lineage>
</organism>
<dbReference type="InterPro" id="IPR000182">
    <property type="entry name" value="GNAT_dom"/>
</dbReference>
<keyword evidence="3" id="KW-1185">Reference proteome</keyword>
<dbReference type="InterPro" id="IPR052777">
    <property type="entry name" value="Acetyltransferase_Enz"/>
</dbReference>
<dbReference type="EMBL" id="FQXM01000029">
    <property type="protein sequence ID" value="SHH98752.1"/>
    <property type="molecule type" value="Genomic_DNA"/>
</dbReference>
<evidence type="ECO:0000313" key="2">
    <source>
        <dbReference type="EMBL" id="SHH98752.1"/>
    </source>
</evidence>
<name>A0A1M5XGI2_9CLOT</name>
<dbReference type="GO" id="GO:0016747">
    <property type="term" value="F:acyltransferase activity, transferring groups other than amino-acyl groups"/>
    <property type="evidence" value="ECO:0007669"/>
    <property type="project" value="InterPro"/>
</dbReference>
<evidence type="ECO:0000259" key="1">
    <source>
        <dbReference type="PROSITE" id="PS51186"/>
    </source>
</evidence>
<dbReference type="Pfam" id="PF00583">
    <property type="entry name" value="Acetyltransf_1"/>
    <property type="match status" value="1"/>
</dbReference>
<dbReference type="RefSeq" id="WP_073340303.1">
    <property type="nucleotide sequence ID" value="NZ_FQXM01000029.1"/>
</dbReference>
<accession>A0A1M5XGI2</accession>
<dbReference type="Proteomes" id="UP000184447">
    <property type="component" value="Unassembled WGS sequence"/>
</dbReference>
<sequence>MNIISVDSKNDMNYVRTLFLEYAHSLPFKLDFQDFDQELETLPGKYEEPFGCILVAFIDKEAVGCIAIRKIENNTCEMKRLYVKSKYRGKGIGKKLVEHSIKKAKEKGYDYMKLDTLSSMKGAVSLYKSMGFMEIEPYIYNPFENAVYMGLKL</sequence>
<dbReference type="InterPro" id="IPR016181">
    <property type="entry name" value="Acyl_CoA_acyltransferase"/>
</dbReference>
<dbReference type="PANTHER" id="PTHR43305">
    <property type="entry name" value="FAMILY N-ACETYLTRANSFERASE, PUTATIVE (AFU_ORTHOLOGUE AFUA_2G01380)-RELATED"/>
    <property type="match status" value="1"/>
</dbReference>
<evidence type="ECO:0000313" key="3">
    <source>
        <dbReference type="Proteomes" id="UP000184447"/>
    </source>
</evidence>
<dbReference type="PANTHER" id="PTHR43305:SF1">
    <property type="entry name" value="FAMILY N-ACETYLTRANSFERASE, PUTATIVE (AFU_ORTHOLOGUE AFUA_2G01380)-RELATED"/>
    <property type="match status" value="1"/>
</dbReference>
<dbReference type="PROSITE" id="PS51186">
    <property type="entry name" value="GNAT"/>
    <property type="match status" value="1"/>
</dbReference>
<protein>
    <submittedName>
        <fullName evidence="2">Acetyltransferase (GNAT) family protein</fullName>
    </submittedName>
</protein>
<dbReference type="AlphaFoldDB" id="A0A1M5XGI2"/>
<keyword evidence="2" id="KW-0808">Transferase</keyword>
<dbReference type="STRING" id="1121316.SAMN02745207_03618"/>
<proteinExistence type="predicted"/>
<dbReference type="Gene3D" id="3.40.630.30">
    <property type="match status" value="1"/>
</dbReference>
<feature type="domain" description="N-acetyltransferase" evidence="1">
    <location>
        <begin position="1"/>
        <end position="153"/>
    </location>
</feature>
<gene>
    <name evidence="2" type="ORF">SAMN02745207_03618</name>
</gene>
<dbReference type="SUPFAM" id="SSF55729">
    <property type="entry name" value="Acyl-CoA N-acyltransferases (Nat)"/>
    <property type="match status" value="1"/>
</dbReference>
<dbReference type="CDD" id="cd04301">
    <property type="entry name" value="NAT_SF"/>
    <property type="match status" value="1"/>
</dbReference>
<dbReference type="OrthoDB" id="67353at2"/>